<dbReference type="SUPFAM" id="SSF47598">
    <property type="entry name" value="Ribbon-helix-helix"/>
    <property type="match status" value="1"/>
</dbReference>
<protein>
    <recommendedName>
        <fullName evidence="3">Ribbon-helix-helix protein, CopG family</fullName>
    </recommendedName>
</protein>
<dbReference type="EMBL" id="JAAVJH010000001">
    <property type="protein sequence ID" value="NJR77457.1"/>
    <property type="molecule type" value="Genomic_DNA"/>
</dbReference>
<gene>
    <name evidence="1" type="ORF">HBH26_02360</name>
</gene>
<evidence type="ECO:0008006" key="3">
    <source>
        <dbReference type="Google" id="ProtNLM"/>
    </source>
</evidence>
<sequence length="94" mass="10733">MLGIRLDEKAEQRLERYAREIGRPKSVVARDWIIDRLDREDVDEQIRRAAEVHASRLTEAERRAAIASSEAFSAWLDAEDGGYDWGPDGPPPTR</sequence>
<reference evidence="1 2" key="1">
    <citation type="submission" date="2020-03" db="EMBL/GenBank/DDBJ databases">
        <authorList>
            <person name="Wang L."/>
            <person name="He N."/>
            <person name="Li Y."/>
            <person name="Fang Y."/>
            <person name="Zhang F."/>
        </authorList>
    </citation>
    <scope>NUCLEOTIDE SEQUENCE [LARGE SCALE GENOMIC DNA]</scope>
    <source>
        <strain evidence="1 2">36D10-4-7</strain>
    </source>
</reference>
<name>A0ABX1CHI8_9SPHN</name>
<evidence type="ECO:0000313" key="1">
    <source>
        <dbReference type="EMBL" id="NJR77457.1"/>
    </source>
</evidence>
<organism evidence="1 2">
    <name type="scientific">Sphingomonas corticis</name>
    <dbReference type="NCBI Taxonomy" id="2722791"/>
    <lineage>
        <taxon>Bacteria</taxon>
        <taxon>Pseudomonadati</taxon>
        <taxon>Pseudomonadota</taxon>
        <taxon>Alphaproteobacteria</taxon>
        <taxon>Sphingomonadales</taxon>
        <taxon>Sphingomonadaceae</taxon>
        <taxon>Sphingomonas</taxon>
    </lineage>
</organism>
<accession>A0ABX1CHI8</accession>
<keyword evidence="2" id="KW-1185">Reference proteome</keyword>
<dbReference type="InterPro" id="IPR010985">
    <property type="entry name" value="Ribbon_hlx_hlx"/>
</dbReference>
<comment type="caution">
    <text evidence="1">The sequence shown here is derived from an EMBL/GenBank/DDBJ whole genome shotgun (WGS) entry which is preliminary data.</text>
</comment>
<dbReference type="Proteomes" id="UP000732399">
    <property type="component" value="Unassembled WGS sequence"/>
</dbReference>
<evidence type="ECO:0000313" key="2">
    <source>
        <dbReference type="Proteomes" id="UP000732399"/>
    </source>
</evidence>
<proteinExistence type="predicted"/>
<dbReference type="RefSeq" id="WP_168132957.1">
    <property type="nucleotide sequence ID" value="NZ_JAAVJH010000001.1"/>
</dbReference>